<dbReference type="AlphaFoldDB" id="A0A2T3NV41"/>
<dbReference type="Pfam" id="PF00561">
    <property type="entry name" value="Abhydrolase_1"/>
    <property type="match status" value="1"/>
</dbReference>
<evidence type="ECO:0000259" key="1">
    <source>
        <dbReference type="Pfam" id="PF00561"/>
    </source>
</evidence>
<dbReference type="Proteomes" id="UP000241771">
    <property type="component" value="Unassembled WGS sequence"/>
</dbReference>
<name>A0A2T3NV41_9GAMM</name>
<protein>
    <submittedName>
        <fullName evidence="2">2-succinyl-6-hydroxy-2, 4-cyclohexadiene-1-carboxylate synthase</fullName>
    </submittedName>
</protein>
<dbReference type="SUPFAM" id="SSF53474">
    <property type="entry name" value="alpha/beta-Hydrolases"/>
    <property type="match status" value="1"/>
</dbReference>
<proteinExistence type="predicted"/>
<comment type="caution">
    <text evidence="2">The sequence shown here is derived from an EMBL/GenBank/DDBJ whole genome shotgun (WGS) entry which is preliminary data.</text>
</comment>
<dbReference type="InterPro" id="IPR000639">
    <property type="entry name" value="Epox_hydrolase-like"/>
</dbReference>
<dbReference type="PANTHER" id="PTHR43798">
    <property type="entry name" value="MONOACYLGLYCEROL LIPASE"/>
    <property type="match status" value="1"/>
</dbReference>
<dbReference type="GO" id="GO:0003824">
    <property type="term" value="F:catalytic activity"/>
    <property type="evidence" value="ECO:0007669"/>
    <property type="project" value="InterPro"/>
</dbReference>
<gene>
    <name evidence="2" type="ORF">C9I98_08730</name>
</gene>
<evidence type="ECO:0000313" key="2">
    <source>
        <dbReference type="EMBL" id="PSW20134.1"/>
    </source>
</evidence>
<feature type="domain" description="AB hydrolase-1" evidence="1">
    <location>
        <begin position="20"/>
        <end position="254"/>
    </location>
</feature>
<dbReference type="EMBL" id="PYMA01000004">
    <property type="protein sequence ID" value="PSW20134.1"/>
    <property type="molecule type" value="Genomic_DNA"/>
</dbReference>
<keyword evidence="3" id="KW-1185">Reference proteome</keyword>
<evidence type="ECO:0000313" key="3">
    <source>
        <dbReference type="Proteomes" id="UP000241771"/>
    </source>
</evidence>
<dbReference type="PRINTS" id="PR00412">
    <property type="entry name" value="EPOXHYDRLASE"/>
</dbReference>
<dbReference type="RefSeq" id="WP_107271867.1">
    <property type="nucleotide sequence ID" value="NZ_PYMA01000004.1"/>
</dbReference>
<dbReference type="PRINTS" id="PR00111">
    <property type="entry name" value="ABHYDROLASE"/>
</dbReference>
<dbReference type="InterPro" id="IPR050266">
    <property type="entry name" value="AB_hydrolase_sf"/>
</dbReference>
<reference evidence="2 3" key="1">
    <citation type="submission" date="2018-01" db="EMBL/GenBank/DDBJ databases">
        <title>Whole genome sequencing of Histamine producing bacteria.</title>
        <authorList>
            <person name="Butler K."/>
        </authorList>
    </citation>
    <scope>NUCLEOTIDE SEQUENCE [LARGE SCALE GENOMIC DNA]</scope>
    <source>
        <strain evidence="2 3">DSM 100436</strain>
    </source>
</reference>
<dbReference type="PANTHER" id="PTHR43798:SF29">
    <property type="entry name" value="AB HYDROLASE-1 DOMAIN-CONTAINING PROTEIN"/>
    <property type="match status" value="1"/>
</dbReference>
<dbReference type="Gene3D" id="3.40.50.1820">
    <property type="entry name" value="alpha/beta hydrolase"/>
    <property type="match status" value="1"/>
</dbReference>
<organism evidence="2 3">
    <name type="scientific">Photobacterium sanctipauli</name>
    <dbReference type="NCBI Taxonomy" id="1342794"/>
    <lineage>
        <taxon>Bacteria</taxon>
        <taxon>Pseudomonadati</taxon>
        <taxon>Pseudomonadota</taxon>
        <taxon>Gammaproteobacteria</taxon>
        <taxon>Vibrionales</taxon>
        <taxon>Vibrionaceae</taxon>
        <taxon>Photobacterium</taxon>
    </lineage>
</organism>
<dbReference type="InterPro" id="IPR000073">
    <property type="entry name" value="AB_hydrolase_1"/>
</dbReference>
<sequence length="273" mass="30353">MATHNVGTQTMHYLDIGEGPVVVLGHSYLWDSQMWAPQLESLSQSFRCIVPDFWAHGQSDNAPTTTRTLADYASDVLSLLDALNIEQFSLVGLSSGGMWATEVVIKAPSRVQSLVLLDSFVGLEPEVVHTKYFNMMEQADNAKALTPEFIDFFAELQFSQAESEEKQLQLANFKHVLANVDADKAAGIAQAGRMVFGRRDTFEMAEMFALPTLIMVGAQDKVRPVLESQLMHDGITGSEYFIIPNAGHISNLEQPWLVTEKLRDFLSRQLLAN</sequence>
<dbReference type="InterPro" id="IPR029058">
    <property type="entry name" value="AB_hydrolase_fold"/>
</dbReference>
<accession>A0A2T3NV41</accession>